<proteinExistence type="predicted"/>
<sequence length="211" mass="24628">MANDIDIDALLSRESAKLSRDREISRIMATHPLDSYAMLDLVPGCPAGDIKAQYRRKSLLIHPDKTDNPEAPTAFDRLKKAQDELLDDKKREALDSVFSDARRVVMRNKGWGIDHPDVDGEEFVKEWRGMVGKMLEEDKVRRERLAKAQMQAEGRERERVEKEAEERKRKRDMEKKWEDTRDERISNWRDFKKGAGQQHQKKKKAKTNVLG</sequence>
<protein>
    <submittedName>
        <fullName evidence="1">Uncharacterized protein</fullName>
    </submittedName>
</protein>
<gene>
    <name evidence="1" type="ORF">V1525DRAFT_408241</name>
</gene>
<evidence type="ECO:0000313" key="2">
    <source>
        <dbReference type="Proteomes" id="UP001433508"/>
    </source>
</evidence>
<dbReference type="EMBL" id="MU971398">
    <property type="protein sequence ID" value="KAK9236003.1"/>
    <property type="molecule type" value="Genomic_DNA"/>
</dbReference>
<dbReference type="Proteomes" id="UP001433508">
    <property type="component" value="Unassembled WGS sequence"/>
</dbReference>
<reference evidence="2" key="1">
    <citation type="journal article" date="2024" name="Front. Bioeng. Biotechnol.">
        <title>Genome-scale model development and genomic sequencing of the oleaginous clade Lipomyces.</title>
        <authorList>
            <person name="Czajka J.J."/>
            <person name="Han Y."/>
            <person name="Kim J."/>
            <person name="Mondo S.J."/>
            <person name="Hofstad B.A."/>
            <person name="Robles A."/>
            <person name="Haridas S."/>
            <person name="Riley R."/>
            <person name="LaButti K."/>
            <person name="Pangilinan J."/>
            <person name="Andreopoulos W."/>
            <person name="Lipzen A."/>
            <person name="Yan J."/>
            <person name="Wang M."/>
            <person name="Ng V."/>
            <person name="Grigoriev I.V."/>
            <person name="Spatafora J.W."/>
            <person name="Magnuson J.K."/>
            <person name="Baker S.E."/>
            <person name="Pomraning K.R."/>
        </authorList>
    </citation>
    <scope>NUCLEOTIDE SEQUENCE [LARGE SCALE GENOMIC DNA]</scope>
    <source>
        <strain evidence="2">CBS 7786</strain>
    </source>
</reference>
<evidence type="ECO:0000313" key="1">
    <source>
        <dbReference type="EMBL" id="KAK9236003.1"/>
    </source>
</evidence>
<name>A0ACC3SWI3_LIPKO</name>
<keyword evidence="2" id="KW-1185">Reference proteome</keyword>
<organism evidence="1 2">
    <name type="scientific">Lipomyces kononenkoae</name>
    <name type="common">Yeast</name>
    <dbReference type="NCBI Taxonomy" id="34357"/>
    <lineage>
        <taxon>Eukaryota</taxon>
        <taxon>Fungi</taxon>
        <taxon>Dikarya</taxon>
        <taxon>Ascomycota</taxon>
        <taxon>Saccharomycotina</taxon>
        <taxon>Lipomycetes</taxon>
        <taxon>Lipomycetales</taxon>
        <taxon>Lipomycetaceae</taxon>
        <taxon>Lipomyces</taxon>
    </lineage>
</organism>
<comment type="caution">
    <text evidence="1">The sequence shown here is derived from an EMBL/GenBank/DDBJ whole genome shotgun (WGS) entry which is preliminary data.</text>
</comment>
<accession>A0ACC3SWI3</accession>